<keyword evidence="3 6" id="KW-0812">Transmembrane</keyword>
<dbReference type="InterPro" id="IPR018499">
    <property type="entry name" value="Tetraspanin/Peripherin"/>
</dbReference>
<comment type="subcellular location">
    <subcellularLocation>
        <location evidence="1 6">Membrane</location>
        <topology evidence="1 6">Multi-pass membrane protein</topology>
    </subcellularLocation>
</comment>
<gene>
    <name evidence="7" type="ORF">CRM22_008761</name>
</gene>
<evidence type="ECO:0000256" key="2">
    <source>
        <dbReference type="ARBA" id="ARBA00006840"/>
    </source>
</evidence>
<dbReference type="EMBL" id="SJOL01008619">
    <property type="protein sequence ID" value="TGZ60064.1"/>
    <property type="molecule type" value="Genomic_DNA"/>
</dbReference>
<evidence type="ECO:0000256" key="4">
    <source>
        <dbReference type="ARBA" id="ARBA00022989"/>
    </source>
</evidence>
<dbReference type="GO" id="GO:0005886">
    <property type="term" value="C:plasma membrane"/>
    <property type="evidence" value="ECO:0007669"/>
    <property type="project" value="TreeGrafter"/>
</dbReference>
<dbReference type="PANTHER" id="PTHR19282:SF544">
    <property type="entry name" value="TETRASPANIN"/>
    <property type="match status" value="1"/>
</dbReference>
<dbReference type="SUPFAM" id="SSF48652">
    <property type="entry name" value="Tetraspanin"/>
    <property type="match status" value="1"/>
</dbReference>
<protein>
    <recommendedName>
        <fullName evidence="6">Tetraspanin</fullName>
    </recommendedName>
</protein>
<name>A0A4V3SDC2_OPIFE</name>
<evidence type="ECO:0000256" key="3">
    <source>
        <dbReference type="ARBA" id="ARBA00022692"/>
    </source>
</evidence>
<keyword evidence="4 6" id="KW-1133">Transmembrane helix</keyword>
<evidence type="ECO:0000256" key="5">
    <source>
        <dbReference type="ARBA" id="ARBA00023136"/>
    </source>
</evidence>
<feature type="transmembrane region" description="Helical" evidence="6">
    <location>
        <begin position="95"/>
        <end position="117"/>
    </location>
</feature>
<comment type="caution">
    <text evidence="7">The sequence shown here is derived from an EMBL/GenBank/DDBJ whole genome shotgun (WGS) entry which is preliminary data.</text>
</comment>
<evidence type="ECO:0000313" key="8">
    <source>
        <dbReference type="Proteomes" id="UP000308267"/>
    </source>
</evidence>
<organism evidence="7 8">
    <name type="scientific">Opisthorchis felineus</name>
    <dbReference type="NCBI Taxonomy" id="147828"/>
    <lineage>
        <taxon>Eukaryota</taxon>
        <taxon>Metazoa</taxon>
        <taxon>Spiralia</taxon>
        <taxon>Lophotrochozoa</taxon>
        <taxon>Platyhelminthes</taxon>
        <taxon>Trematoda</taxon>
        <taxon>Digenea</taxon>
        <taxon>Opisthorchiida</taxon>
        <taxon>Opisthorchiata</taxon>
        <taxon>Opisthorchiidae</taxon>
        <taxon>Opisthorchis</taxon>
    </lineage>
</organism>
<feature type="transmembrane region" description="Helical" evidence="6">
    <location>
        <begin position="65"/>
        <end position="88"/>
    </location>
</feature>
<dbReference type="Proteomes" id="UP000308267">
    <property type="component" value="Unassembled WGS sequence"/>
</dbReference>
<dbReference type="PIRSF" id="PIRSF002419">
    <property type="entry name" value="Tetraspanin"/>
    <property type="match status" value="1"/>
</dbReference>
<feature type="transmembrane region" description="Helical" evidence="6">
    <location>
        <begin position="12"/>
        <end position="34"/>
    </location>
</feature>
<evidence type="ECO:0000256" key="1">
    <source>
        <dbReference type="ARBA" id="ARBA00004141"/>
    </source>
</evidence>
<dbReference type="OrthoDB" id="6258217at2759"/>
<evidence type="ECO:0000256" key="6">
    <source>
        <dbReference type="RuleBase" id="RU361218"/>
    </source>
</evidence>
<dbReference type="InterPro" id="IPR008952">
    <property type="entry name" value="Tetraspanin_EC2_sf"/>
</dbReference>
<dbReference type="Pfam" id="PF00335">
    <property type="entry name" value="Tetraspanin"/>
    <property type="match status" value="1"/>
</dbReference>
<evidence type="ECO:0000313" key="7">
    <source>
        <dbReference type="EMBL" id="TGZ60064.1"/>
    </source>
</evidence>
<accession>A0A4V3SDC2</accession>
<reference evidence="7 8" key="1">
    <citation type="journal article" date="2019" name="BMC Genomics">
        <title>New insights from Opisthorchis felineus genome: update on genomics of the epidemiologically important liver flukes.</title>
        <authorList>
            <person name="Ershov N.I."/>
            <person name="Mordvinov V.A."/>
            <person name="Prokhortchouk E.B."/>
            <person name="Pakharukova M.Y."/>
            <person name="Gunbin K.V."/>
            <person name="Ustyantsev K."/>
            <person name="Genaev M.A."/>
            <person name="Blinov A.G."/>
            <person name="Mazur A."/>
            <person name="Boulygina E."/>
            <person name="Tsygankova S."/>
            <person name="Khrameeva E."/>
            <person name="Chekanov N."/>
            <person name="Fan G."/>
            <person name="Xiao A."/>
            <person name="Zhang H."/>
            <person name="Xu X."/>
            <person name="Yang H."/>
            <person name="Solovyev V."/>
            <person name="Lee S.M."/>
            <person name="Liu X."/>
            <person name="Afonnikov D.A."/>
            <person name="Skryabin K.G."/>
        </authorList>
    </citation>
    <scope>NUCLEOTIDE SEQUENCE [LARGE SCALE GENOMIC DNA]</scope>
    <source>
        <strain evidence="7">AK-0245</strain>
        <tissue evidence="7">Whole organism</tissue>
    </source>
</reference>
<proteinExistence type="inferred from homology"/>
<feature type="transmembrane region" description="Helical" evidence="6">
    <location>
        <begin position="236"/>
        <end position="260"/>
    </location>
</feature>
<dbReference type="EMBL" id="SJOL01008619">
    <property type="protein sequence ID" value="TGZ60062.1"/>
    <property type="molecule type" value="Genomic_DNA"/>
</dbReference>
<dbReference type="AlphaFoldDB" id="A0A4V3SDC2"/>
<sequence length="264" mass="28951">MIFACAARCIIILFNIIFMITGIGLAIGGGILAWNTTVISTIIDPHLTTEQEEIVMGILYGLQPLGLGLFSTGMVILILCLLGVIGACMNSRCILAVYLTLHTILLIAELIVVIILASNPNLIYDQLKRLMETKTVNYVSEDSKDADSKLMSLLMKLLSCCGTNDGDDFVSSTKFERNITYNGNDITLDYPVACCKHDSRLKPISTCPIIFSTANSNIHEGCWPVFKTAVEKYAHIILYVSIAVMILQLLLMLVAACLVFSEKM</sequence>
<dbReference type="InterPro" id="IPR000301">
    <property type="entry name" value="Tetraspanin_animals"/>
</dbReference>
<dbReference type="PANTHER" id="PTHR19282">
    <property type="entry name" value="TETRASPANIN"/>
    <property type="match status" value="1"/>
</dbReference>
<keyword evidence="8" id="KW-1185">Reference proteome</keyword>
<comment type="similarity">
    <text evidence="2 6">Belongs to the tetraspanin (TM4SF) family.</text>
</comment>
<keyword evidence="5 6" id="KW-0472">Membrane</keyword>
<dbReference type="PRINTS" id="PR00259">
    <property type="entry name" value="TMFOUR"/>
</dbReference>